<feature type="compositionally biased region" description="Gly residues" evidence="8">
    <location>
        <begin position="1011"/>
        <end position="1026"/>
    </location>
</feature>
<accession>A0ABQ6M5T5</accession>
<keyword evidence="11" id="KW-1185">Reference proteome</keyword>
<name>A0ABQ6M5T5_9STRA</name>
<evidence type="ECO:0000313" key="11">
    <source>
        <dbReference type="Proteomes" id="UP001165060"/>
    </source>
</evidence>
<keyword evidence="4" id="KW-0677">Repeat</keyword>
<dbReference type="EMBL" id="BRYB01001191">
    <property type="protein sequence ID" value="GMI20087.1"/>
    <property type="molecule type" value="Genomic_DNA"/>
</dbReference>
<evidence type="ECO:0000256" key="7">
    <source>
        <dbReference type="ARBA" id="ARBA00026209"/>
    </source>
</evidence>
<evidence type="ECO:0000256" key="9">
    <source>
        <dbReference type="SAM" id="Phobius"/>
    </source>
</evidence>
<dbReference type="Proteomes" id="UP001165060">
    <property type="component" value="Unassembled WGS sequence"/>
</dbReference>
<keyword evidence="6" id="KW-0449">Lipoprotein</keyword>
<reference evidence="10 11" key="1">
    <citation type="journal article" date="2023" name="Commun. Biol.">
        <title>Genome analysis of Parmales, the sister group of diatoms, reveals the evolutionary specialization of diatoms from phago-mixotrophs to photoautotrophs.</title>
        <authorList>
            <person name="Ban H."/>
            <person name="Sato S."/>
            <person name="Yoshikawa S."/>
            <person name="Yamada K."/>
            <person name="Nakamura Y."/>
            <person name="Ichinomiya M."/>
            <person name="Sato N."/>
            <person name="Blanc-Mathieu R."/>
            <person name="Endo H."/>
            <person name="Kuwata A."/>
            <person name="Ogata H."/>
        </authorList>
    </citation>
    <scope>NUCLEOTIDE SEQUENCE [LARGE SCALE GENOMIC DNA]</scope>
</reference>
<sequence>MRTAIHAPADDIVEALATNLPSVMAGRLPERRPPSPGDRKLLAGRAQFTQAIKKRGLKKREFRQDLMLTELFDIFDRSPEVDEAIHKTLAEYFETTTTAASEEENALINDVVGYEEQDWTRIRGTVQEPVEYFQVLAKGKRMLSSNGRSKSSVGADSDGEVEGAWGKAIANIDISSHRCLAYMWNSVSYERNSSFEKKHGGLLKMQVTVPGGHSAYKYRYSENHAWWQIIHFLNGPLYITIVTFLFQALSCDFDGDVDKPILIEQKEIICFQDATHIRMSIAAMISLALYLTQATLVPTLTYKETMFNKQLDVLYVPVYMQGHWILKCVFASVYVTFYGYEERTRLAMLLVVNVLMLLLQVYIQPCSIRSINVMRTAIFTSSTWAALSSTLYVSFAECASFSFLVMVMVSGWGMIYGGSFLYFQATTKTIEHEVDHTFLELERQAQTGEVHPRVMEPFIAMTMEVDTNIQLLEECKLTIPQLIWLVDYPNVRIQYQALWALSNLAQHEDCRREIFYAHSREVVSETGMEVLFRIFTSHKSQSALKMEALAAIINCCCSKEISSFMVVEMKVLKTLVELLWRQTIYTQFVTMAIANLAKNPIACKELCDIGAIHALMGLVRSPNFQKQKYSCMALANIAQNMESSYSGPLMSEEFVDRIIKLAVSNDIDLHVEISTLLRNLSFHDQFATLLGNRGAIVAIAVLRKSIFPIVRDGAQLAAQNLMGNSSDTKREGRQKAILASFEPLEALVNWDTWSSKLDNVFAPVFAAAPQAIGRHVVTLMDTERKIMLKGEDSQGRQLSFKILQAPSHGKLTDIRSDGSVVYTPDVAYTGDDYFTYVARNSFMESNLATVAIKIRNNTELQQAAKAVEALLTENTVGEAVMPALNLMGEAFIKQLAIAKNKAGEWAGVGSGKDSEGDVEEGGGGGGWLAGWGWGGGGSGGAAVGNNEEEGGGPKGVTLFAEQVKDESVATTGNKNMAQTRAEIRTANQKMKSVRSGQKELNRGSSKFLEAEGGGMLGGPGGGGATV</sequence>
<dbReference type="InterPro" id="IPR000225">
    <property type="entry name" value="Armadillo"/>
</dbReference>
<dbReference type="InterPro" id="IPR011989">
    <property type="entry name" value="ARM-like"/>
</dbReference>
<feature type="transmembrane region" description="Helical" evidence="9">
    <location>
        <begin position="314"/>
        <end position="340"/>
    </location>
</feature>
<comment type="caution">
    <text evidence="10">The sequence shown here is derived from an EMBL/GenBank/DDBJ whole genome shotgun (WGS) entry which is preliminary data.</text>
</comment>
<dbReference type="SMART" id="SM00185">
    <property type="entry name" value="ARM"/>
    <property type="match status" value="3"/>
</dbReference>
<dbReference type="Pfam" id="PF00514">
    <property type="entry name" value="Arm"/>
    <property type="match status" value="1"/>
</dbReference>
<dbReference type="InterPro" id="IPR045156">
    <property type="entry name" value="Vac8"/>
</dbReference>
<dbReference type="PANTHER" id="PTHR47249">
    <property type="entry name" value="VACUOLAR PROTEIN 8"/>
    <property type="match status" value="1"/>
</dbReference>
<comment type="similarity">
    <text evidence="2">Belongs to the beta-catenin family.</text>
</comment>
<keyword evidence="9" id="KW-0812">Transmembrane</keyword>
<dbReference type="PANTHER" id="PTHR47249:SF1">
    <property type="entry name" value="VACUOLAR PROTEIN 8"/>
    <property type="match status" value="1"/>
</dbReference>
<feature type="transmembrane region" description="Helical" evidence="9">
    <location>
        <begin position="401"/>
        <end position="423"/>
    </location>
</feature>
<evidence type="ECO:0000256" key="5">
    <source>
        <dbReference type="ARBA" id="ARBA00023136"/>
    </source>
</evidence>
<dbReference type="Gene3D" id="2.60.40.3440">
    <property type="match status" value="1"/>
</dbReference>
<feature type="transmembrane region" description="Helical" evidence="9">
    <location>
        <begin position="279"/>
        <end position="302"/>
    </location>
</feature>
<dbReference type="Gene3D" id="1.25.10.10">
    <property type="entry name" value="Leucine-rich Repeat Variant"/>
    <property type="match status" value="2"/>
</dbReference>
<dbReference type="Pfam" id="PF17963">
    <property type="entry name" value="Big_9"/>
    <property type="match status" value="1"/>
</dbReference>
<keyword evidence="9" id="KW-1133">Transmembrane helix</keyword>
<evidence type="ECO:0000256" key="3">
    <source>
        <dbReference type="ARBA" id="ARBA00022554"/>
    </source>
</evidence>
<feature type="transmembrane region" description="Helical" evidence="9">
    <location>
        <begin position="376"/>
        <end position="395"/>
    </location>
</feature>
<protein>
    <recommendedName>
        <fullName evidence="7">Vacuolar protein 8</fullName>
    </recommendedName>
</protein>
<keyword evidence="3" id="KW-0926">Vacuole</keyword>
<gene>
    <name evidence="10" type="ORF">TeGR_g8985</name>
</gene>
<keyword evidence="5 9" id="KW-0472">Membrane</keyword>
<evidence type="ECO:0000256" key="2">
    <source>
        <dbReference type="ARBA" id="ARBA00005462"/>
    </source>
</evidence>
<feature type="region of interest" description="Disordered" evidence="8">
    <location>
        <begin position="988"/>
        <end position="1026"/>
    </location>
</feature>
<organism evidence="10 11">
    <name type="scientific">Tetraparma gracilis</name>
    <dbReference type="NCBI Taxonomy" id="2962635"/>
    <lineage>
        <taxon>Eukaryota</taxon>
        <taxon>Sar</taxon>
        <taxon>Stramenopiles</taxon>
        <taxon>Ochrophyta</taxon>
        <taxon>Bolidophyceae</taxon>
        <taxon>Parmales</taxon>
        <taxon>Triparmaceae</taxon>
        <taxon>Tetraparma</taxon>
    </lineage>
</organism>
<comment type="subcellular location">
    <subcellularLocation>
        <location evidence="1">Vacuole membrane</location>
        <topology evidence="1">Lipid-anchor</topology>
    </subcellularLocation>
</comment>
<dbReference type="SUPFAM" id="SSF48371">
    <property type="entry name" value="ARM repeat"/>
    <property type="match status" value="1"/>
</dbReference>
<feature type="transmembrane region" description="Helical" evidence="9">
    <location>
        <begin position="346"/>
        <end position="364"/>
    </location>
</feature>
<proteinExistence type="inferred from homology"/>
<evidence type="ECO:0000313" key="10">
    <source>
        <dbReference type="EMBL" id="GMI20087.1"/>
    </source>
</evidence>
<evidence type="ECO:0000256" key="6">
    <source>
        <dbReference type="ARBA" id="ARBA00023288"/>
    </source>
</evidence>
<dbReference type="InterPro" id="IPR016024">
    <property type="entry name" value="ARM-type_fold"/>
</dbReference>
<evidence type="ECO:0000256" key="4">
    <source>
        <dbReference type="ARBA" id="ARBA00022737"/>
    </source>
</evidence>
<evidence type="ECO:0000256" key="1">
    <source>
        <dbReference type="ARBA" id="ARBA00004592"/>
    </source>
</evidence>
<evidence type="ECO:0000256" key="8">
    <source>
        <dbReference type="SAM" id="MobiDB-lite"/>
    </source>
</evidence>